<evidence type="ECO:0000313" key="2">
    <source>
        <dbReference type="EMBL" id="BCO28595.1"/>
    </source>
</evidence>
<proteinExistence type="predicted"/>
<keyword evidence="1" id="KW-1133">Transmembrane helix</keyword>
<sequence>MQVRYKTTPNALIIYREKWGTLALGLLMGLVCVAFGVGFYGLMADHVGESRPFFRVFCGVFVLAGLAVLVRLPGQARQMMADDGLHILVADAQGITLSPNLGAEPRLYPWGDIEDIVLAEKLRIIESDETSYLWRSVVIFLPMEAFGSASWYKLVKAGISLSGARRPFVLGNFPRGQASTIQAALRRFAPSAVLVSVTARVVFDKKASVDTDEAV</sequence>
<evidence type="ECO:0000256" key="1">
    <source>
        <dbReference type="SAM" id="Phobius"/>
    </source>
</evidence>
<feature type="transmembrane region" description="Helical" evidence="1">
    <location>
        <begin position="21"/>
        <end position="41"/>
    </location>
</feature>
<gene>
    <name evidence="2" type="ORF">MIZ03_3504</name>
</gene>
<dbReference type="RefSeq" id="WP_223904532.1">
    <property type="nucleotide sequence ID" value="NZ_AP024238.1"/>
</dbReference>
<accession>A0ABN6D9D0</accession>
<keyword evidence="3" id="KW-1185">Reference proteome</keyword>
<keyword evidence="1" id="KW-0472">Membrane</keyword>
<reference evidence="2 3" key="1">
    <citation type="journal article" date="2021" name="Microbiol. Spectr.">
        <title>A Single Bacterium Capable of Oxidation and Reduction of Iron at Circumneutral pH.</title>
        <authorList>
            <person name="Kato S."/>
            <person name="Ohkuma M."/>
        </authorList>
    </citation>
    <scope>NUCLEOTIDE SEQUENCE [LARGE SCALE GENOMIC DNA]</scope>
    <source>
        <strain evidence="2 3">MIZ03</strain>
    </source>
</reference>
<name>A0ABN6D9D0_9BURK</name>
<feature type="transmembrane region" description="Helical" evidence="1">
    <location>
        <begin position="53"/>
        <end position="72"/>
    </location>
</feature>
<organism evidence="2 3">
    <name type="scientific">Rhodoferax lithotrophicus</name>
    <dbReference type="NCBI Taxonomy" id="2798804"/>
    <lineage>
        <taxon>Bacteria</taxon>
        <taxon>Pseudomonadati</taxon>
        <taxon>Pseudomonadota</taxon>
        <taxon>Betaproteobacteria</taxon>
        <taxon>Burkholderiales</taxon>
        <taxon>Comamonadaceae</taxon>
        <taxon>Rhodoferax</taxon>
    </lineage>
</organism>
<protein>
    <submittedName>
        <fullName evidence="2">Uncharacterized protein</fullName>
    </submittedName>
</protein>
<dbReference type="EMBL" id="AP024238">
    <property type="protein sequence ID" value="BCO28595.1"/>
    <property type="molecule type" value="Genomic_DNA"/>
</dbReference>
<keyword evidence="1" id="KW-0812">Transmembrane</keyword>
<dbReference type="Proteomes" id="UP000824366">
    <property type="component" value="Chromosome"/>
</dbReference>
<evidence type="ECO:0000313" key="3">
    <source>
        <dbReference type="Proteomes" id="UP000824366"/>
    </source>
</evidence>